<accession>A0A9P5X1B3</accession>
<dbReference type="AlphaFoldDB" id="A0A9P5X1B3"/>
<keyword evidence="2" id="KW-1185">Reference proteome</keyword>
<evidence type="ECO:0000313" key="1">
    <source>
        <dbReference type="EMBL" id="KAF9442789.1"/>
    </source>
</evidence>
<organism evidence="1 2">
    <name type="scientific">Macrolepiota fuliginosa MF-IS2</name>
    <dbReference type="NCBI Taxonomy" id="1400762"/>
    <lineage>
        <taxon>Eukaryota</taxon>
        <taxon>Fungi</taxon>
        <taxon>Dikarya</taxon>
        <taxon>Basidiomycota</taxon>
        <taxon>Agaricomycotina</taxon>
        <taxon>Agaricomycetes</taxon>
        <taxon>Agaricomycetidae</taxon>
        <taxon>Agaricales</taxon>
        <taxon>Agaricineae</taxon>
        <taxon>Agaricaceae</taxon>
        <taxon>Macrolepiota</taxon>
    </lineage>
</organism>
<dbReference type="Proteomes" id="UP000807342">
    <property type="component" value="Unassembled WGS sequence"/>
</dbReference>
<reference evidence="1" key="1">
    <citation type="submission" date="2020-11" db="EMBL/GenBank/DDBJ databases">
        <authorList>
            <consortium name="DOE Joint Genome Institute"/>
            <person name="Ahrendt S."/>
            <person name="Riley R."/>
            <person name="Andreopoulos W."/>
            <person name="Labutti K."/>
            <person name="Pangilinan J."/>
            <person name="Ruiz-Duenas F.J."/>
            <person name="Barrasa J.M."/>
            <person name="Sanchez-Garcia M."/>
            <person name="Camarero S."/>
            <person name="Miyauchi S."/>
            <person name="Serrano A."/>
            <person name="Linde D."/>
            <person name="Babiker R."/>
            <person name="Drula E."/>
            <person name="Ayuso-Fernandez I."/>
            <person name="Pacheco R."/>
            <person name="Padilla G."/>
            <person name="Ferreira P."/>
            <person name="Barriuso J."/>
            <person name="Kellner H."/>
            <person name="Castanera R."/>
            <person name="Alfaro M."/>
            <person name="Ramirez L."/>
            <person name="Pisabarro A.G."/>
            <person name="Kuo A."/>
            <person name="Tritt A."/>
            <person name="Lipzen A."/>
            <person name="He G."/>
            <person name="Yan M."/>
            <person name="Ng V."/>
            <person name="Cullen D."/>
            <person name="Martin F."/>
            <person name="Rosso M.-N."/>
            <person name="Henrissat B."/>
            <person name="Hibbett D."/>
            <person name="Martinez A.T."/>
            <person name="Grigoriev I.V."/>
        </authorList>
    </citation>
    <scope>NUCLEOTIDE SEQUENCE</scope>
    <source>
        <strain evidence="1">MF-IS2</strain>
    </source>
</reference>
<dbReference type="EMBL" id="MU151567">
    <property type="protein sequence ID" value="KAF9442789.1"/>
    <property type="molecule type" value="Genomic_DNA"/>
</dbReference>
<feature type="non-terminal residue" evidence="1">
    <location>
        <position position="197"/>
    </location>
</feature>
<protein>
    <submittedName>
        <fullName evidence="1">Uncharacterized protein</fullName>
    </submittedName>
</protein>
<sequence>MLFDSLWNLINSWFPDAGILSHDQAKQWIKQVTGVVPVCTDMCPHSCFTFTRPFEKHEICPAPKCGASCWDQDAFTKGRKIPVLQSYTIPIGPSLQLLFASQSSAMAMKYWQEFLSSMPISDSKMYTNIFSGDWYQQCLESGTIGDDDILLMFSVDGTQLYEHKASDCWIYIWVILNLQPDQQYKKHYVIPGGFIPG</sequence>
<proteinExistence type="predicted"/>
<dbReference type="OrthoDB" id="3261594at2759"/>
<comment type="caution">
    <text evidence="1">The sequence shown here is derived from an EMBL/GenBank/DDBJ whole genome shotgun (WGS) entry which is preliminary data.</text>
</comment>
<evidence type="ECO:0000313" key="2">
    <source>
        <dbReference type="Proteomes" id="UP000807342"/>
    </source>
</evidence>
<gene>
    <name evidence="1" type="ORF">P691DRAFT_680801</name>
</gene>
<name>A0A9P5X1B3_9AGAR</name>